<reference evidence="2" key="1">
    <citation type="journal article" date="2013" name="Nat. Biotechnol.">
        <title>Chinese hamster genome sequenced from sorted chromosomes.</title>
        <authorList>
            <person name="Brinkrolf K."/>
            <person name="Rupp O."/>
            <person name="Laux H."/>
            <person name="Kollin F."/>
            <person name="Ernst W."/>
            <person name="Linke B."/>
            <person name="Kofler R."/>
            <person name="Romand S."/>
            <person name="Hesse F."/>
            <person name="Budach W.E."/>
            <person name="Galosy S."/>
            <person name="Muller D."/>
            <person name="Noll T."/>
            <person name="Wienberg J."/>
            <person name="Jostock T."/>
            <person name="Leonard M."/>
            <person name="Grillari J."/>
            <person name="Tauch A."/>
            <person name="Goesmann A."/>
            <person name="Helk B."/>
            <person name="Mott J.E."/>
            <person name="Puhler A."/>
            <person name="Borth N."/>
        </authorList>
    </citation>
    <scope>NUCLEOTIDE SEQUENCE [LARGE SCALE GENOMIC DNA]</scope>
    <source>
        <strain evidence="2">17A/GY</strain>
    </source>
</reference>
<accession>A0A061IH25</accession>
<dbReference type="EMBL" id="KE667121">
    <property type="protein sequence ID" value="ERE87447.1"/>
    <property type="molecule type" value="Genomic_DNA"/>
</dbReference>
<dbReference type="AlphaFoldDB" id="A0A061IH25"/>
<sequence length="66" mass="7288">LMGVVFLENLEDNDIAVTGDIKQEEITAGSDLGLFSWFRSKPQRHQSKIDGLYSMGLIQAGPLHIS</sequence>
<dbReference type="Proteomes" id="UP000030759">
    <property type="component" value="Unassembled WGS sequence"/>
</dbReference>
<gene>
    <name evidence="1" type="ORF">H671_1g3786</name>
</gene>
<name>A0A061IH25_CRIGR</name>
<proteinExistence type="predicted"/>
<evidence type="ECO:0000313" key="1">
    <source>
        <dbReference type="EMBL" id="ERE87447.1"/>
    </source>
</evidence>
<protein>
    <submittedName>
        <fullName evidence="1">Uncharacterized protein</fullName>
    </submittedName>
</protein>
<feature type="non-terminal residue" evidence="1">
    <location>
        <position position="1"/>
    </location>
</feature>
<organism evidence="1 2">
    <name type="scientific">Cricetulus griseus</name>
    <name type="common">Chinese hamster</name>
    <name type="synonym">Cricetulus barabensis griseus</name>
    <dbReference type="NCBI Taxonomy" id="10029"/>
    <lineage>
        <taxon>Eukaryota</taxon>
        <taxon>Metazoa</taxon>
        <taxon>Chordata</taxon>
        <taxon>Craniata</taxon>
        <taxon>Vertebrata</taxon>
        <taxon>Euteleostomi</taxon>
        <taxon>Mammalia</taxon>
        <taxon>Eutheria</taxon>
        <taxon>Euarchontoglires</taxon>
        <taxon>Glires</taxon>
        <taxon>Rodentia</taxon>
        <taxon>Myomorpha</taxon>
        <taxon>Muroidea</taxon>
        <taxon>Cricetidae</taxon>
        <taxon>Cricetinae</taxon>
        <taxon>Cricetulus</taxon>
    </lineage>
</organism>
<evidence type="ECO:0000313" key="2">
    <source>
        <dbReference type="Proteomes" id="UP000030759"/>
    </source>
</evidence>